<organism evidence="2 3">
    <name type="scientific">Oculimacula yallundae</name>
    <dbReference type="NCBI Taxonomy" id="86028"/>
    <lineage>
        <taxon>Eukaryota</taxon>
        <taxon>Fungi</taxon>
        <taxon>Dikarya</taxon>
        <taxon>Ascomycota</taxon>
        <taxon>Pezizomycotina</taxon>
        <taxon>Leotiomycetes</taxon>
        <taxon>Helotiales</taxon>
        <taxon>Ploettnerulaceae</taxon>
        <taxon>Oculimacula</taxon>
    </lineage>
</organism>
<comment type="caution">
    <text evidence="2">The sequence shown here is derived from an EMBL/GenBank/DDBJ whole genome shotgun (WGS) entry which is preliminary data.</text>
</comment>
<reference evidence="2 3" key="1">
    <citation type="journal article" date="2024" name="Commun. Biol.">
        <title>Comparative genomic analysis of thermophilic fungi reveals convergent evolutionary adaptations and gene losses.</title>
        <authorList>
            <person name="Steindorff A.S."/>
            <person name="Aguilar-Pontes M.V."/>
            <person name="Robinson A.J."/>
            <person name="Andreopoulos B."/>
            <person name="LaButti K."/>
            <person name="Kuo A."/>
            <person name="Mondo S."/>
            <person name="Riley R."/>
            <person name="Otillar R."/>
            <person name="Haridas S."/>
            <person name="Lipzen A."/>
            <person name="Grimwood J."/>
            <person name="Schmutz J."/>
            <person name="Clum A."/>
            <person name="Reid I.D."/>
            <person name="Moisan M.C."/>
            <person name="Butler G."/>
            <person name="Nguyen T.T.M."/>
            <person name="Dewar K."/>
            <person name="Conant G."/>
            <person name="Drula E."/>
            <person name="Henrissat B."/>
            <person name="Hansel C."/>
            <person name="Singer S."/>
            <person name="Hutchinson M.I."/>
            <person name="de Vries R.P."/>
            <person name="Natvig D.O."/>
            <person name="Powell A.J."/>
            <person name="Tsang A."/>
            <person name="Grigoriev I.V."/>
        </authorList>
    </citation>
    <scope>NUCLEOTIDE SEQUENCE [LARGE SCALE GENOMIC DNA]</scope>
    <source>
        <strain evidence="2 3">CBS 494.80</strain>
    </source>
</reference>
<name>A0ABR4BTS4_9HELO</name>
<feature type="region of interest" description="Disordered" evidence="1">
    <location>
        <begin position="15"/>
        <end position="50"/>
    </location>
</feature>
<evidence type="ECO:0000313" key="2">
    <source>
        <dbReference type="EMBL" id="KAL2061049.1"/>
    </source>
</evidence>
<feature type="compositionally biased region" description="Low complexity" evidence="1">
    <location>
        <begin position="37"/>
        <end position="50"/>
    </location>
</feature>
<protein>
    <submittedName>
        <fullName evidence="2">Uncharacterized protein</fullName>
    </submittedName>
</protein>
<accession>A0ABR4BTS4</accession>
<dbReference type="Proteomes" id="UP001595075">
    <property type="component" value="Unassembled WGS sequence"/>
</dbReference>
<gene>
    <name evidence="2" type="ORF">VTL71DRAFT_9101</name>
</gene>
<evidence type="ECO:0000313" key="3">
    <source>
        <dbReference type="Proteomes" id="UP001595075"/>
    </source>
</evidence>
<dbReference type="EMBL" id="JAZHXI010000020">
    <property type="protein sequence ID" value="KAL2061049.1"/>
    <property type="molecule type" value="Genomic_DNA"/>
</dbReference>
<dbReference type="PANTHER" id="PTHR38791:SF13">
    <property type="entry name" value="ZN(2)-C6 FUNGAL-TYPE DOMAIN-CONTAINING PROTEIN"/>
    <property type="match status" value="1"/>
</dbReference>
<dbReference type="InterPro" id="IPR053175">
    <property type="entry name" value="DHMBA_Reg_Transcription_Factor"/>
</dbReference>
<proteinExistence type="predicted"/>
<evidence type="ECO:0000256" key="1">
    <source>
        <dbReference type="SAM" id="MobiDB-lite"/>
    </source>
</evidence>
<keyword evidence="3" id="KW-1185">Reference proteome</keyword>
<sequence length="494" mass="55341">MPPAEETNHVYHLENSFASGIKKRPRGPRPRPIPTAQIPTSKSTPTSTKQTIKPLSSIGSALKVQAINYYKQNHLCTLEDAPELVKAVYDFPNILASLSDYPILDLAVTAIALATFSRANESPQAAVAAAETYHLLLQVTQQTIFSLDEQNIDISLLAIFFMGRYEQVVHTPVTHSESHPHRSQQLKLRLNIPLDSQSCIQSFSHHDGNLAILKSWKESSKGTIPATDVVKRVRRGMIRSALLRNIALPEWIRYGEDFDEEGLGLEYDRLIVHIVDIRQQLSGLEDERLKDGSLCPDSRALACQLDKEAQAVNQALQNWSTSFPDKWIYQRYAISEHLSSPTKDFYSSTVLNHGSLGSAAIWNLYFGTRILINSTLVQILDLSSLVDKKNKRRSEYLAVIDETANDLASSIPYCRQIITVVDSVDAETKTSKKIAMLSTEDTEELYVGVTSVWPLSMASVLSRVEIKQRSWFRAELARIGRMIYDTVLEGAEVD</sequence>
<dbReference type="PANTHER" id="PTHR38791">
    <property type="entry name" value="ZN(II)2CYS6 TRANSCRIPTION FACTOR (EUROFUNG)-RELATED-RELATED"/>
    <property type="match status" value="1"/>
</dbReference>